<protein>
    <submittedName>
        <fullName evidence="2">Uncharacterized protein</fullName>
    </submittedName>
</protein>
<feature type="compositionally biased region" description="Low complexity" evidence="1">
    <location>
        <begin position="92"/>
        <end position="108"/>
    </location>
</feature>
<evidence type="ECO:0000313" key="2">
    <source>
        <dbReference type="EMBL" id="OSX71911.1"/>
    </source>
</evidence>
<evidence type="ECO:0000313" key="3">
    <source>
        <dbReference type="Proteomes" id="UP000218209"/>
    </source>
</evidence>
<sequence>MQSNDRTPSVPRAFAPPSRPPVHRGPAARTLRVQRVPSHRLLTQRTVRDGHARRRPPQRLLHLDQPQAVPQGEVGPSMGVAQGALGGGNELASPASRPSRASGVPQGRPLRHRQRRLVPRRPPFGRRARVHACTLPPRRSGVAAHGGSGRVRDNAVCGGDTAAQVPVSAPTRAAVGTATASAPATVTVVAQRHRGVVVHVVKAIANAVSCGV</sequence>
<dbReference type="EMBL" id="KV919099">
    <property type="protein sequence ID" value="OSX71911.1"/>
    <property type="molecule type" value="Genomic_DNA"/>
</dbReference>
<feature type="region of interest" description="Disordered" evidence="1">
    <location>
        <begin position="1"/>
        <end position="110"/>
    </location>
</feature>
<organism evidence="2 3">
    <name type="scientific">Porphyra umbilicalis</name>
    <name type="common">Purple laver</name>
    <name type="synonym">Red alga</name>
    <dbReference type="NCBI Taxonomy" id="2786"/>
    <lineage>
        <taxon>Eukaryota</taxon>
        <taxon>Rhodophyta</taxon>
        <taxon>Bangiophyceae</taxon>
        <taxon>Bangiales</taxon>
        <taxon>Bangiaceae</taxon>
        <taxon>Porphyra</taxon>
    </lineage>
</organism>
<name>A0A1X6NTJ2_PORUM</name>
<accession>A0A1X6NTJ2</accession>
<gene>
    <name evidence="2" type="ORF">BU14_0490s0009</name>
</gene>
<dbReference type="Proteomes" id="UP000218209">
    <property type="component" value="Unassembled WGS sequence"/>
</dbReference>
<proteinExistence type="predicted"/>
<reference evidence="2 3" key="1">
    <citation type="submission" date="2017-03" db="EMBL/GenBank/DDBJ databases">
        <title>WGS assembly of Porphyra umbilicalis.</title>
        <authorList>
            <person name="Brawley S.H."/>
            <person name="Blouin N.A."/>
            <person name="Ficko-Blean E."/>
            <person name="Wheeler G.L."/>
            <person name="Lohr M."/>
            <person name="Goodson H.V."/>
            <person name="Jenkins J.W."/>
            <person name="Blaby-Haas C.E."/>
            <person name="Helliwell K.E."/>
            <person name="Chan C."/>
            <person name="Marriage T."/>
            <person name="Bhattacharya D."/>
            <person name="Klein A.S."/>
            <person name="Badis Y."/>
            <person name="Brodie J."/>
            <person name="Cao Y."/>
            <person name="Collen J."/>
            <person name="Dittami S.M."/>
            <person name="Gachon C.M."/>
            <person name="Green B.R."/>
            <person name="Karpowicz S."/>
            <person name="Kim J.W."/>
            <person name="Kudahl U."/>
            <person name="Lin S."/>
            <person name="Michel G."/>
            <person name="Mittag M."/>
            <person name="Olson B.J."/>
            <person name="Pangilinan J."/>
            <person name="Peng Y."/>
            <person name="Qiu H."/>
            <person name="Shu S."/>
            <person name="Singer J.T."/>
            <person name="Smith A.G."/>
            <person name="Sprecher B.N."/>
            <person name="Wagner V."/>
            <person name="Wang W."/>
            <person name="Wang Z.-Y."/>
            <person name="Yan J."/>
            <person name="Yarish C."/>
            <person name="Zoeuner-Riek S."/>
            <person name="Zhuang Y."/>
            <person name="Zou Y."/>
            <person name="Lindquist E.A."/>
            <person name="Grimwood J."/>
            <person name="Barry K."/>
            <person name="Rokhsar D.S."/>
            <person name="Schmutz J."/>
            <person name="Stiller J.W."/>
            <person name="Grossman A.R."/>
            <person name="Prochnik S.E."/>
        </authorList>
    </citation>
    <scope>NUCLEOTIDE SEQUENCE [LARGE SCALE GENOMIC DNA]</scope>
    <source>
        <strain evidence="2">4086291</strain>
    </source>
</reference>
<evidence type="ECO:0000256" key="1">
    <source>
        <dbReference type="SAM" id="MobiDB-lite"/>
    </source>
</evidence>
<keyword evidence="3" id="KW-1185">Reference proteome</keyword>
<dbReference type="AlphaFoldDB" id="A0A1X6NTJ2"/>